<protein>
    <submittedName>
        <fullName evidence="1">Uncharacterized protein</fullName>
    </submittedName>
</protein>
<name>A0A9E7IGU5_9CAUD</name>
<gene>
    <name evidence="1" type="ORF">Mbo4_048</name>
</gene>
<sequence>MTRTLASLALAVALTAAGAGMGAVIAFGWLANGFEKRLA</sequence>
<evidence type="ECO:0000313" key="2">
    <source>
        <dbReference type="Proteomes" id="UP001057085"/>
    </source>
</evidence>
<proteinExistence type="predicted"/>
<dbReference type="EMBL" id="ON191532">
    <property type="protein sequence ID" value="URG17538.1"/>
    <property type="molecule type" value="Genomic_DNA"/>
</dbReference>
<organism evidence="1 2">
    <name type="scientific">Rhodococcus phage Mbo4</name>
    <dbReference type="NCBI Taxonomy" id="2936912"/>
    <lineage>
        <taxon>Viruses</taxon>
        <taxon>Duplodnaviria</taxon>
        <taxon>Heunggongvirae</taxon>
        <taxon>Uroviricota</taxon>
        <taxon>Caudoviricetes</taxon>
        <taxon>Mboquatrovirus</taxon>
        <taxon>Mboquatrovirus Mbo4</taxon>
    </lineage>
</organism>
<evidence type="ECO:0000313" key="1">
    <source>
        <dbReference type="EMBL" id="URG17538.1"/>
    </source>
</evidence>
<reference evidence="1" key="1">
    <citation type="submission" date="2022-04" db="EMBL/GenBank/DDBJ databases">
        <authorList>
            <person name="Hwangbo M."/>
            <person name="Wang B."/>
            <person name="Yang S.-H."/>
            <person name="Gill J.J."/>
            <person name="Chu K.-H."/>
            <person name="Young R."/>
        </authorList>
    </citation>
    <scope>NUCLEOTIDE SEQUENCE</scope>
</reference>
<accession>A0A9E7IGU5</accession>
<keyword evidence="2" id="KW-1185">Reference proteome</keyword>
<dbReference type="Proteomes" id="UP001057085">
    <property type="component" value="Segment"/>
</dbReference>